<name>A0A4Y1RY74_PRUDU</name>
<dbReference type="InterPro" id="IPR027417">
    <property type="entry name" value="P-loop_NTPase"/>
</dbReference>
<dbReference type="InterPro" id="IPR000157">
    <property type="entry name" value="TIR_dom"/>
</dbReference>
<dbReference type="SUPFAM" id="SSF52200">
    <property type="entry name" value="Toll/Interleukin receptor TIR domain"/>
    <property type="match status" value="1"/>
</dbReference>
<dbReference type="InterPro" id="IPR032675">
    <property type="entry name" value="LRR_dom_sf"/>
</dbReference>
<dbReference type="SUPFAM" id="SSF52540">
    <property type="entry name" value="P-loop containing nucleoside triphosphate hydrolases"/>
    <property type="match status" value="2"/>
</dbReference>
<keyword evidence="6" id="KW-0520">NAD</keyword>
<dbReference type="InterPro" id="IPR001611">
    <property type="entry name" value="Leu-rich_rpt"/>
</dbReference>
<evidence type="ECO:0000256" key="3">
    <source>
        <dbReference type="ARBA" id="ARBA00022737"/>
    </source>
</evidence>
<dbReference type="Gene3D" id="3.40.50.300">
    <property type="entry name" value="P-loop containing nucleotide triphosphate hydrolases"/>
    <property type="match status" value="2"/>
</dbReference>
<dbReference type="PROSITE" id="PS51450">
    <property type="entry name" value="LRR"/>
    <property type="match status" value="1"/>
</dbReference>
<keyword evidence="3" id="KW-0677">Repeat</keyword>
<evidence type="ECO:0000256" key="6">
    <source>
        <dbReference type="ARBA" id="ARBA00023027"/>
    </source>
</evidence>
<dbReference type="InterPro" id="IPR002182">
    <property type="entry name" value="NB-ARC"/>
</dbReference>
<feature type="region of interest" description="Disordered" evidence="8">
    <location>
        <begin position="1134"/>
        <end position="1163"/>
    </location>
</feature>
<dbReference type="GO" id="GO:0006952">
    <property type="term" value="P:defense response"/>
    <property type="evidence" value="ECO:0007669"/>
    <property type="project" value="UniProtKB-KW"/>
</dbReference>
<evidence type="ECO:0000313" key="10">
    <source>
        <dbReference type="EMBL" id="BBH08925.1"/>
    </source>
</evidence>
<keyword evidence="4" id="KW-0378">Hydrolase</keyword>
<evidence type="ECO:0000256" key="8">
    <source>
        <dbReference type="SAM" id="MobiDB-lite"/>
    </source>
</evidence>
<dbReference type="Pfam" id="PF01582">
    <property type="entry name" value="TIR"/>
    <property type="match status" value="1"/>
</dbReference>
<dbReference type="InterPro" id="IPR003591">
    <property type="entry name" value="Leu-rich_rpt_typical-subtyp"/>
</dbReference>
<gene>
    <name evidence="10" type="ORF">Prudu_021277</name>
</gene>
<organism evidence="10">
    <name type="scientific">Prunus dulcis</name>
    <name type="common">Almond</name>
    <name type="synonym">Amygdalus dulcis</name>
    <dbReference type="NCBI Taxonomy" id="3755"/>
    <lineage>
        <taxon>Eukaryota</taxon>
        <taxon>Viridiplantae</taxon>
        <taxon>Streptophyta</taxon>
        <taxon>Embryophyta</taxon>
        <taxon>Tracheophyta</taxon>
        <taxon>Spermatophyta</taxon>
        <taxon>Magnoliopsida</taxon>
        <taxon>eudicotyledons</taxon>
        <taxon>Gunneridae</taxon>
        <taxon>Pentapetalae</taxon>
        <taxon>rosids</taxon>
        <taxon>fabids</taxon>
        <taxon>Rosales</taxon>
        <taxon>Rosaceae</taxon>
        <taxon>Amygdaloideae</taxon>
        <taxon>Amygdaleae</taxon>
        <taxon>Prunus</taxon>
    </lineage>
</organism>
<dbReference type="Pfam" id="PF23598">
    <property type="entry name" value="LRR_14"/>
    <property type="match status" value="2"/>
</dbReference>
<evidence type="ECO:0000256" key="5">
    <source>
        <dbReference type="ARBA" id="ARBA00022821"/>
    </source>
</evidence>
<dbReference type="PROSITE" id="PS50104">
    <property type="entry name" value="TIR"/>
    <property type="match status" value="1"/>
</dbReference>
<evidence type="ECO:0000256" key="1">
    <source>
        <dbReference type="ARBA" id="ARBA00011982"/>
    </source>
</evidence>
<evidence type="ECO:0000256" key="2">
    <source>
        <dbReference type="ARBA" id="ARBA00022614"/>
    </source>
</evidence>
<dbReference type="FunFam" id="3.40.50.10140:FF:000007">
    <property type="entry name" value="Disease resistance protein (TIR-NBS-LRR class)"/>
    <property type="match status" value="1"/>
</dbReference>
<dbReference type="GO" id="GO:0051707">
    <property type="term" value="P:response to other organism"/>
    <property type="evidence" value="ECO:0007669"/>
    <property type="project" value="UniProtKB-ARBA"/>
</dbReference>
<proteinExistence type="predicted"/>
<dbReference type="InterPro" id="IPR042197">
    <property type="entry name" value="Apaf_helical"/>
</dbReference>
<reference evidence="10" key="1">
    <citation type="journal article" date="2019" name="Science">
        <title>Mutation of a bHLH transcription factor allowed almond domestication.</title>
        <authorList>
            <person name="Sanchez-Perez R."/>
            <person name="Pavan S."/>
            <person name="Mazzeo R."/>
            <person name="Moldovan C."/>
            <person name="Aiese Cigliano R."/>
            <person name="Del Cueto J."/>
            <person name="Ricciardi F."/>
            <person name="Lotti C."/>
            <person name="Ricciardi L."/>
            <person name="Dicenta F."/>
            <person name="Lopez-Marques R.L."/>
            <person name="Lindberg Moller B."/>
        </authorList>
    </citation>
    <scope>NUCLEOTIDE SEQUENCE</scope>
</reference>
<evidence type="ECO:0000259" key="9">
    <source>
        <dbReference type="PROSITE" id="PS50104"/>
    </source>
</evidence>
<keyword evidence="2" id="KW-0433">Leucine-rich repeat</keyword>
<dbReference type="PANTHER" id="PTHR11017:SF527">
    <property type="entry name" value="TMV RESISTANCE PROTEIN N-LIKE"/>
    <property type="match status" value="1"/>
</dbReference>
<dbReference type="GO" id="GO:0043531">
    <property type="term" value="F:ADP binding"/>
    <property type="evidence" value="ECO:0007669"/>
    <property type="project" value="InterPro"/>
</dbReference>
<dbReference type="GO" id="GO:0061809">
    <property type="term" value="F:NAD+ nucleosidase activity, cyclic ADP-ribose generating"/>
    <property type="evidence" value="ECO:0007669"/>
    <property type="project" value="UniProtKB-EC"/>
</dbReference>
<dbReference type="SUPFAM" id="SSF52058">
    <property type="entry name" value="L domain-like"/>
    <property type="match status" value="3"/>
</dbReference>
<dbReference type="GO" id="GO:0007165">
    <property type="term" value="P:signal transduction"/>
    <property type="evidence" value="ECO:0007669"/>
    <property type="project" value="InterPro"/>
</dbReference>
<feature type="compositionally biased region" description="Basic and acidic residues" evidence="8">
    <location>
        <begin position="1535"/>
        <end position="1545"/>
    </location>
</feature>
<dbReference type="Gene3D" id="3.40.50.10140">
    <property type="entry name" value="Toll/interleukin-1 receptor homology (TIR) domain"/>
    <property type="match status" value="1"/>
</dbReference>
<dbReference type="SMART" id="SM00369">
    <property type="entry name" value="LRR_TYP"/>
    <property type="match status" value="6"/>
</dbReference>
<dbReference type="InterPro" id="IPR045344">
    <property type="entry name" value="C-JID"/>
</dbReference>
<feature type="region of interest" description="Disordered" evidence="8">
    <location>
        <begin position="1526"/>
        <end position="1545"/>
    </location>
</feature>
<accession>A0A4Y1RY74</accession>
<feature type="domain" description="TIR" evidence="9">
    <location>
        <begin position="38"/>
        <end position="203"/>
    </location>
</feature>
<dbReference type="EC" id="3.2.2.6" evidence="1"/>
<feature type="compositionally biased region" description="Polar residues" evidence="8">
    <location>
        <begin position="1134"/>
        <end position="1144"/>
    </location>
</feature>
<evidence type="ECO:0000256" key="4">
    <source>
        <dbReference type="ARBA" id="ARBA00022801"/>
    </source>
</evidence>
<dbReference type="InterPro" id="IPR035897">
    <property type="entry name" value="Toll_tir_struct_dom_sf"/>
</dbReference>
<dbReference type="InterPro" id="IPR055414">
    <property type="entry name" value="LRR_R13L4/SHOC2-like"/>
</dbReference>
<comment type="catalytic activity">
    <reaction evidence="7">
        <text>NAD(+) + H2O = ADP-D-ribose + nicotinamide + H(+)</text>
        <dbReference type="Rhea" id="RHEA:16301"/>
        <dbReference type="ChEBI" id="CHEBI:15377"/>
        <dbReference type="ChEBI" id="CHEBI:15378"/>
        <dbReference type="ChEBI" id="CHEBI:17154"/>
        <dbReference type="ChEBI" id="CHEBI:57540"/>
        <dbReference type="ChEBI" id="CHEBI:57967"/>
        <dbReference type="EC" id="3.2.2.6"/>
    </reaction>
    <physiologicalReaction direction="left-to-right" evidence="7">
        <dbReference type="Rhea" id="RHEA:16302"/>
    </physiologicalReaction>
</comment>
<dbReference type="FunFam" id="1.10.8.430:FF:000002">
    <property type="entry name" value="Disease resistance protein (TIR-NBS-LRR class)"/>
    <property type="match status" value="1"/>
</dbReference>
<dbReference type="PANTHER" id="PTHR11017">
    <property type="entry name" value="LEUCINE-RICH REPEAT-CONTAINING PROTEIN"/>
    <property type="match status" value="1"/>
</dbReference>
<protein>
    <recommendedName>
        <fullName evidence="1">ADP-ribosyl cyclase/cyclic ADP-ribose hydrolase</fullName>
        <ecNumber evidence="1">3.2.2.6</ecNumber>
    </recommendedName>
</protein>
<dbReference type="SMART" id="SM00255">
    <property type="entry name" value="TIR"/>
    <property type="match status" value="1"/>
</dbReference>
<dbReference type="Gene3D" id="1.10.8.430">
    <property type="entry name" value="Helical domain of apoptotic protease-activating factors"/>
    <property type="match status" value="2"/>
</dbReference>
<dbReference type="Gene3D" id="3.80.10.10">
    <property type="entry name" value="Ribonuclease Inhibitor"/>
    <property type="match status" value="4"/>
</dbReference>
<dbReference type="Pfam" id="PF00931">
    <property type="entry name" value="NB-ARC"/>
    <property type="match status" value="2"/>
</dbReference>
<evidence type="ECO:0000256" key="7">
    <source>
        <dbReference type="ARBA" id="ARBA00047304"/>
    </source>
</evidence>
<keyword evidence="5" id="KW-0611">Plant defense</keyword>
<sequence>MKRILGKVGWRSSRLQMALSTQRDSAFLPSPHQSAPQPNHDVFLSFRGEDTRLSFVSHLYHELQLRGIKTFKDDPKLERGTPISSELFNAIEESRLAIVILSPNYASSSWCLDELTKILQCMKSKSTVLPVFYHVDPSDVRKQTGSFACAFAEHEERFREDVEGVKCWRAALTEVANLSGFDSKNECERKLIENIVEWVLMKVHRKFKLLDSRELVGMKFIREHIDLLLAHPTDDVRFMGIWGMGGIGKTTIAKLVYDSISTHFESSSFLADVRQVSQRGCLVDLQRQLLSPILKDQITQVWDEQWGTYFIKNCLSNKKVLLILDDVSESSQLEKLAGEKDWFGKGSIIIITTRDERLLVKHDMQVSYKVEGLSDDDALELFSRNAFKKNEPDEGFLELSKGFVNYARGLPLALKLLGCLMYKRDEDEWESELDKLRKIPKSEIIDLLKISYDGLDEMDKDIFLDVAFFHKGKDKLRNCGLCGHIGINALVQKSLLTISHRNVEMHDLIQEMALEIVRRECPDEPGRRSRLCNYDDIFHVFINNTATDKIRGIGLRTEQLKRQIGIVKPSLRCVTSDPRILPNSLRSIKWSWYPSKFLPSGFQSNFLISLEMTRSKLVRLWDGRKDLPNLKKMRLVGSVNLTTTPDFSGMPNLEVLDFQSCMNLVEIHPSIANLKCLRRLDLGFCSKLKKIPEFSGQMKNLSFLLLSGTSIEKLSSSIGCLVDLTTLFLMHCENLAGLPSEICNLKSLTELEVSGCSKIDKLPENMGEMESLTELQLYETSIRQLPRSIVGLKKLMSLSLGGRSGSQPDKSRFRWLLPLLNGRKAFVLASLDGLFSLKYLDMSNCGVCEGDLPSDIGCLSSLEELRLSGNNFVSLPASVGCLSKLTLFWVNGCQSLEQLPDLSKLISLVDINIANCTSLKMLPHLSSNCSLVDNKIGYRKFKCANCFVLVDNEGCDRIILKMLQRYLQLQTLVFPRIYLDRFEILTPGRKIPEWFSNQSSGDSLTVELPLDSCTTWMGIALCAVFEVQAKFHYFQISCSPQGMRPHIVISKYFEIGDVVSDHLWVIYVPCLQFEKICGQIKVLFTTNYRFRGMMPGDKKSCVKKCGFRLVHEQDVEQLNQIMMNKSIIKSTTTCPTKSADAQGQQRHDDEDASPSGSGSSHQKSLFCNTYALSEEADQDELNDDDGVHRTYDSLLRSCPLLFFTFVEKLLLLKYLHLNTPPPTRYLAQLVYDSISTHFESSSFLANVRQVSQRGCLVDLQRQLLSPILKDQITQVWDEQWGTNFIKNCLSNKKVLLILDDVSESSQLEKLAGEKDWFGKGSIIIITTRDERLLVKHDMQVSYKVERLIGMPLKKKEPDEGFLELSKGFVNYARGLPLALKLLGCLVYKRDQDEWKSELDTLWKIPKSEIFDLLKLSYDGLDEMNKNIFLDVAFFHKWKGKGKVIEILDSCGLCGHIGINALVQKSLLTISDGNVGMHNLIQEMALEIVRRECPNEPGRRSRLCSHDDISPVFINNTFGSKSELVRTEQAGENQTEPDRAHPKDLPNLKKMDLRYSKNLTATPDFSGIRNLEELDFGSCMNLVEIHRQLQISNVLKAWILILEFSGQMKNLSTLDLQGTSIEKLPSSIGCLVGLTSLLLKDCKNLTGLPSEICNLKSLGALHVNLNGCSKIDKLPENIGEMECLLRLLLNGTAIRQLARSIFGLKKLKDLSLVFVGLPRFNGRKAFVLASLDDLFSLKNLNMSNCGLCEGDLPSDIGCLSSLSALKLSGNNFVSLPASIGCLSKLELFWVNGCQRLQQLPDLSKLISLVDC</sequence>
<dbReference type="Pfam" id="PF23282">
    <property type="entry name" value="WHD_ROQ1"/>
    <property type="match status" value="2"/>
</dbReference>
<dbReference type="EMBL" id="AP019304">
    <property type="protein sequence ID" value="BBH08925.1"/>
    <property type="molecule type" value="Genomic_DNA"/>
</dbReference>
<dbReference type="Pfam" id="PF00560">
    <property type="entry name" value="LRR_1"/>
    <property type="match status" value="1"/>
</dbReference>
<dbReference type="Pfam" id="PF20160">
    <property type="entry name" value="C-JID"/>
    <property type="match status" value="1"/>
</dbReference>
<dbReference type="InterPro" id="IPR044974">
    <property type="entry name" value="Disease_R_plants"/>
</dbReference>
<dbReference type="PRINTS" id="PR00364">
    <property type="entry name" value="DISEASERSIST"/>
</dbReference>
<dbReference type="InterPro" id="IPR058192">
    <property type="entry name" value="WHD_ROQ1-like"/>
</dbReference>